<evidence type="ECO:0000256" key="10">
    <source>
        <dbReference type="ARBA" id="ARBA00022837"/>
    </source>
</evidence>
<dbReference type="GO" id="GO:0046872">
    <property type="term" value="F:metal ion binding"/>
    <property type="evidence" value="ECO:0007669"/>
    <property type="project" value="UniProtKB-UniRule"/>
</dbReference>
<dbReference type="RefSeq" id="XP_046069544.1">
    <property type="nucleotide sequence ID" value="XM_046213203.1"/>
</dbReference>
<dbReference type="Pfam" id="PF00082">
    <property type="entry name" value="Peptidase_S8"/>
    <property type="match status" value="1"/>
</dbReference>
<reference evidence="15" key="1">
    <citation type="submission" date="2021-12" db="EMBL/GenBank/DDBJ databases">
        <title>Convergent genome expansion in fungi linked to evolution of root-endophyte symbiosis.</title>
        <authorList>
            <consortium name="DOE Joint Genome Institute"/>
            <person name="Ke Y.-H."/>
            <person name="Bonito G."/>
            <person name="Liao H.-L."/>
            <person name="Looney B."/>
            <person name="Rojas-Flechas A."/>
            <person name="Nash J."/>
            <person name="Hameed K."/>
            <person name="Schadt C."/>
            <person name="Martin F."/>
            <person name="Crous P.W."/>
            <person name="Miettinen O."/>
            <person name="Magnuson J.K."/>
            <person name="Labbe J."/>
            <person name="Jacobson D."/>
            <person name="Doktycz M.J."/>
            <person name="Veneault-Fourrey C."/>
            <person name="Kuo A."/>
            <person name="Mondo S."/>
            <person name="Calhoun S."/>
            <person name="Riley R."/>
            <person name="Ohm R."/>
            <person name="LaButti K."/>
            <person name="Andreopoulos B."/>
            <person name="Pangilinan J."/>
            <person name="Nolan M."/>
            <person name="Tritt A."/>
            <person name="Clum A."/>
            <person name="Lipzen A."/>
            <person name="Daum C."/>
            <person name="Barry K."/>
            <person name="Grigoriev I.V."/>
            <person name="Vilgalys R."/>
        </authorList>
    </citation>
    <scope>NUCLEOTIDE SEQUENCE</scope>
    <source>
        <strain evidence="15">PMI_201</strain>
    </source>
</reference>
<comment type="caution">
    <text evidence="15">The sequence shown here is derived from an EMBL/GenBank/DDBJ whole genome shotgun (WGS) entry which is preliminary data.</text>
</comment>
<dbReference type="SUPFAM" id="SSF52743">
    <property type="entry name" value="Subtilisin-like"/>
    <property type="match status" value="1"/>
</dbReference>
<evidence type="ECO:0000256" key="4">
    <source>
        <dbReference type="ARBA" id="ARBA00012462"/>
    </source>
</evidence>
<dbReference type="InterPro" id="IPR000209">
    <property type="entry name" value="Peptidase_S8/S53_dom"/>
</dbReference>
<evidence type="ECO:0000256" key="12">
    <source>
        <dbReference type="PROSITE-ProRule" id="PRU01032"/>
    </source>
</evidence>
<dbReference type="PANTHER" id="PTHR14218:SF19">
    <property type="entry name" value="SERINE PROTEASE AORO, PUTATIVE (AFU_ORTHOLOGUE AFUA_6G10250)-RELATED"/>
    <property type="match status" value="1"/>
</dbReference>
<dbReference type="GO" id="GO:0008240">
    <property type="term" value="F:tripeptidyl-peptidase activity"/>
    <property type="evidence" value="ECO:0007669"/>
    <property type="project" value="UniProtKB-EC"/>
</dbReference>
<evidence type="ECO:0000256" key="3">
    <source>
        <dbReference type="ARBA" id="ARBA00004239"/>
    </source>
</evidence>
<dbReference type="GeneID" id="70243490"/>
<accession>A0AAD4KL94</accession>
<protein>
    <recommendedName>
        <fullName evidence="4">tripeptidyl-peptidase II</fullName>
        <ecNumber evidence="4">3.4.14.10</ecNumber>
    </recommendedName>
</protein>
<feature type="active site" description="Charge relay system" evidence="12">
    <location>
        <position position="301"/>
    </location>
</feature>
<feature type="chain" id="PRO_5042253434" description="tripeptidyl-peptidase II" evidence="13">
    <location>
        <begin position="21"/>
        <end position="637"/>
    </location>
</feature>
<dbReference type="PROSITE" id="PS51695">
    <property type="entry name" value="SEDOLISIN"/>
    <property type="match status" value="1"/>
</dbReference>
<keyword evidence="7 13" id="KW-0732">Signal</keyword>
<evidence type="ECO:0000259" key="14">
    <source>
        <dbReference type="PROSITE" id="PS51695"/>
    </source>
</evidence>
<evidence type="ECO:0000256" key="7">
    <source>
        <dbReference type="ARBA" id="ARBA00022729"/>
    </source>
</evidence>
<dbReference type="Pfam" id="PF09286">
    <property type="entry name" value="Pro-kuma_activ"/>
    <property type="match status" value="1"/>
</dbReference>
<dbReference type="InterPro" id="IPR050819">
    <property type="entry name" value="Tripeptidyl-peptidase_I"/>
</dbReference>
<evidence type="ECO:0000256" key="5">
    <source>
        <dbReference type="ARBA" id="ARBA00022670"/>
    </source>
</evidence>
<feature type="binding site" evidence="12">
    <location>
        <position position="595"/>
    </location>
    <ligand>
        <name>Ca(2+)</name>
        <dbReference type="ChEBI" id="CHEBI:29108"/>
    </ligand>
</feature>
<feature type="binding site" evidence="12">
    <location>
        <position position="616"/>
    </location>
    <ligand>
        <name>Ca(2+)</name>
        <dbReference type="ChEBI" id="CHEBI:29108"/>
    </ligand>
</feature>
<dbReference type="PANTHER" id="PTHR14218">
    <property type="entry name" value="PROTEASE S8 TRIPEPTIDYL PEPTIDASE I CLN2"/>
    <property type="match status" value="1"/>
</dbReference>
<evidence type="ECO:0000256" key="6">
    <source>
        <dbReference type="ARBA" id="ARBA00022723"/>
    </source>
</evidence>
<dbReference type="Gene3D" id="3.40.50.200">
    <property type="entry name" value="Peptidase S8/S53 domain"/>
    <property type="match status" value="1"/>
</dbReference>
<dbReference type="AlphaFoldDB" id="A0AAD4KL94"/>
<feature type="active site" description="Charge relay system" evidence="12">
    <location>
        <position position="305"/>
    </location>
</feature>
<evidence type="ECO:0000256" key="11">
    <source>
        <dbReference type="ARBA" id="ARBA00023145"/>
    </source>
</evidence>
<dbReference type="SUPFAM" id="SSF54897">
    <property type="entry name" value="Protease propeptides/inhibitors"/>
    <property type="match status" value="1"/>
</dbReference>
<dbReference type="GO" id="GO:0006508">
    <property type="term" value="P:proteolysis"/>
    <property type="evidence" value="ECO:0007669"/>
    <property type="project" value="UniProtKB-KW"/>
</dbReference>
<evidence type="ECO:0000256" key="8">
    <source>
        <dbReference type="ARBA" id="ARBA00022801"/>
    </source>
</evidence>
<evidence type="ECO:0000256" key="2">
    <source>
        <dbReference type="ARBA" id="ARBA00002451"/>
    </source>
</evidence>
<evidence type="ECO:0000256" key="9">
    <source>
        <dbReference type="ARBA" id="ARBA00022825"/>
    </source>
</evidence>
<dbReference type="CDD" id="cd04056">
    <property type="entry name" value="Peptidases_S53"/>
    <property type="match status" value="1"/>
</dbReference>
<dbReference type="InterPro" id="IPR036852">
    <property type="entry name" value="Peptidase_S8/S53_dom_sf"/>
</dbReference>
<dbReference type="GO" id="GO:0004252">
    <property type="term" value="F:serine-type endopeptidase activity"/>
    <property type="evidence" value="ECO:0007669"/>
    <property type="project" value="UniProtKB-UniRule"/>
</dbReference>
<dbReference type="InterPro" id="IPR030400">
    <property type="entry name" value="Sedolisin_dom"/>
</dbReference>
<dbReference type="SMART" id="SM00944">
    <property type="entry name" value="Pro-kuma_activ"/>
    <property type="match status" value="1"/>
</dbReference>
<gene>
    <name evidence="15" type="ORF">BGW36DRAFT_345739</name>
</gene>
<keyword evidence="5 12" id="KW-0645">Protease</keyword>
<dbReference type="PROSITE" id="PS00138">
    <property type="entry name" value="SUBTILASE_SER"/>
    <property type="match status" value="1"/>
</dbReference>
<dbReference type="EMBL" id="JAJTJA010000009">
    <property type="protein sequence ID" value="KAH8693874.1"/>
    <property type="molecule type" value="Genomic_DNA"/>
</dbReference>
<evidence type="ECO:0000256" key="1">
    <source>
        <dbReference type="ARBA" id="ARBA00001910"/>
    </source>
</evidence>
<evidence type="ECO:0000313" key="15">
    <source>
        <dbReference type="EMBL" id="KAH8693874.1"/>
    </source>
</evidence>
<keyword evidence="16" id="KW-1185">Reference proteome</keyword>
<sequence length="637" mass="68666">MRLGRFIIATALLGGAIVSASPFPYVVHEERSQISSRWQKRSPLKLYSRAMTSQDIVMRIALTHQNLDVAEQALMGISQPDSPSYGQHWTVDRISKEFAPSDSAIEAVKNWLTTEGISEAAISLSTDKSWFKVRTNFDDVASLLKTEFHVYHDTLTGNYHISCDSYSVPESVQTYIDFITPTQLIPRRAERSSTISADVVPLPEQLMNSDPDDLSNCEQAITPACIRKLYNIPLPLNSTNRDNALGIVELSPEGQYSQIDLDLFFSNYSKSMVGKFPFPIGIDGGVPQYTENFTYFDGLLEADMDLELAMSLVGHLNVSVYTVGDQYHGGSFGLWLDALDASYCTFEGGDVAGQDPVYPDNSNATSNGGKPYNHTADCGTAPSAYVYSLSLASIEETDAASLAYQRRMCTEFMKLTMQGSTFLFASDDYGVGGPQAVGCGAPNDPPGSTLFTPAFPATCPWVTAVGGSAINFNNTVYDSEVAYGLSGGGFSNVFSMPTYQKKAVLDWFNHTSTGYPDGTFNTTKKARAIPDLAANAVNTVVASNGIWTSGGGTSAATPIVAAILALINDKRLDVGKGPVGFINPVIYANPQAFNDVILGNNAACNTGGFNATAGWDPVTGLGTPDYEKLLKVFLDLQ</sequence>
<feature type="binding site" evidence="12">
    <location>
        <position position="614"/>
    </location>
    <ligand>
        <name>Ca(2+)</name>
        <dbReference type="ChEBI" id="CHEBI:29108"/>
    </ligand>
</feature>
<name>A0AAD4KL94_9EURO</name>
<proteinExistence type="predicted"/>
<keyword evidence="6 12" id="KW-0479">Metal-binding</keyword>
<dbReference type="InterPro" id="IPR015366">
    <property type="entry name" value="S53_propep"/>
</dbReference>
<dbReference type="GO" id="GO:0005576">
    <property type="term" value="C:extracellular region"/>
    <property type="evidence" value="ECO:0007669"/>
    <property type="project" value="UniProtKB-SubCell"/>
</dbReference>
<keyword evidence="8 12" id="KW-0378">Hydrolase</keyword>
<feature type="binding site" evidence="12">
    <location>
        <position position="596"/>
    </location>
    <ligand>
        <name>Ca(2+)</name>
        <dbReference type="ChEBI" id="CHEBI:29108"/>
    </ligand>
</feature>
<organism evidence="15 16">
    <name type="scientific">Talaromyces proteolyticus</name>
    <dbReference type="NCBI Taxonomy" id="1131652"/>
    <lineage>
        <taxon>Eukaryota</taxon>
        <taxon>Fungi</taxon>
        <taxon>Dikarya</taxon>
        <taxon>Ascomycota</taxon>
        <taxon>Pezizomycotina</taxon>
        <taxon>Eurotiomycetes</taxon>
        <taxon>Eurotiomycetidae</taxon>
        <taxon>Eurotiales</taxon>
        <taxon>Trichocomaceae</taxon>
        <taxon>Talaromyces</taxon>
        <taxon>Talaromyces sect. Bacilispori</taxon>
    </lineage>
</organism>
<keyword evidence="9 12" id="KW-0720">Serine protease</keyword>
<feature type="domain" description="Peptidase S53" evidence="14">
    <location>
        <begin position="220"/>
        <end position="636"/>
    </location>
</feature>
<comment type="subcellular location">
    <subcellularLocation>
        <location evidence="3">Secreted</location>
        <location evidence="3">Extracellular space</location>
    </subcellularLocation>
</comment>
<dbReference type="CDD" id="cd11377">
    <property type="entry name" value="Pro-peptidase_S53"/>
    <property type="match status" value="1"/>
</dbReference>
<keyword evidence="10 12" id="KW-0106">Calcium</keyword>
<feature type="signal peptide" evidence="13">
    <location>
        <begin position="1"/>
        <end position="20"/>
    </location>
</feature>
<evidence type="ECO:0000313" key="16">
    <source>
        <dbReference type="Proteomes" id="UP001201262"/>
    </source>
</evidence>
<comment type="function">
    <text evidence="2">Secreted tripeptidyl-peptidase which degrades proteins at acidic pHs and is involved in virulence.</text>
</comment>
<comment type="catalytic activity">
    <reaction evidence="1">
        <text>Release of an N-terminal tripeptide from a polypeptide.</text>
        <dbReference type="EC" id="3.4.14.10"/>
    </reaction>
</comment>
<comment type="cofactor">
    <cofactor evidence="12">
        <name>Ca(2+)</name>
        <dbReference type="ChEBI" id="CHEBI:29108"/>
    </cofactor>
    <text evidence="12">Binds 1 Ca(2+) ion per subunit.</text>
</comment>
<dbReference type="InterPro" id="IPR023828">
    <property type="entry name" value="Peptidase_S8_Ser-AS"/>
</dbReference>
<dbReference type="Proteomes" id="UP001201262">
    <property type="component" value="Unassembled WGS sequence"/>
</dbReference>
<feature type="active site" description="Charge relay system" evidence="12">
    <location>
        <position position="554"/>
    </location>
</feature>
<dbReference type="EC" id="3.4.14.10" evidence="4"/>
<keyword evidence="11" id="KW-0865">Zymogen</keyword>
<evidence type="ECO:0000256" key="13">
    <source>
        <dbReference type="SAM" id="SignalP"/>
    </source>
</evidence>